<dbReference type="RefSeq" id="WP_393172991.1">
    <property type="nucleotide sequence ID" value="NZ_JBICRM010000030.1"/>
</dbReference>
<evidence type="ECO:0000313" key="1">
    <source>
        <dbReference type="EMBL" id="MFG1708762.1"/>
    </source>
</evidence>
<accession>A0ABW7AMY5</accession>
<reference evidence="1 2" key="1">
    <citation type="submission" date="2024-10" db="EMBL/GenBank/DDBJ databases">
        <authorList>
            <person name="Topkara A.R."/>
            <person name="Saygin H."/>
        </authorList>
    </citation>
    <scope>NUCLEOTIDE SEQUENCE [LARGE SCALE GENOMIC DNA]</scope>
    <source>
        <strain evidence="1 2">M3C6</strain>
    </source>
</reference>
<dbReference type="EMBL" id="JBICRM010000030">
    <property type="protein sequence ID" value="MFG1708762.1"/>
    <property type="molecule type" value="Genomic_DNA"/>
</dbReference>
<dbReference type="Proteomes" id="UP001603978">
    <property type="component" value="Unassembled WGS sequence"/>
</dbReference>
<comment type="caution">
    <text evidence="1">The sequence shown here is derived from an EMBL/GenBank/DDBJ whole genome shotgun (WGS) entry which is preliminary data.</text>
</comment>
<keyword evidence="2" id="KW-1185">Reference proteome</keyword>
<sequence>MAEDMLADMLVRRRGRSMARGWSLAHDWWTPEAELAIRAVRGGCGLRQACWELGAARAGSRRGCARCPGRTGRRSR</sequence>
<name>A0ABW7AMY5_9ACTN</name>
<evidence type="ECO:0000313" key="2">
    <source>
        <dbReference type="Proteomes" id="UP001603978"/>
    </source>
</evidence>
<gene>
    <name evidence="1" type="ORF">ACFLIM_36745</name>
</gene>
<proteinExistence type="predicted"/>
<organism evidence="1 2">
    <name type="scientific">Nonomuraea marmarensis</name>
    <dbReference type="NCBI Taxonomy" id="3351344"/>
    <lineage>
        <taxon>Bacteria</taxon>
        <taxon>Bacillati</taxon>
        <taxon>Actinomycetota</taxon>
        <taxon>Actinomycetes</taxon>
        <taxon>Streptosporangiales</taxon>
        <taxon>Streptosporangiaceae</taxon>
        <taxon>Nonomuraea</taxon>
    </lineage>
</organism>
<protein>
    <submittedName>
        <fullName evidence="1">Uncharacterized protein</fullName>
    </submittedName>
</protein>